<dbReference type="EMBL" id="MU802182">
    <property type="protein sequence ID" value="KAJ3980510.1"/>
    <property type="molecule type" value="Genomic_DNA"/>
</dbReference>
<evidence type="ECO:0000313" key="3">
    <source>
        <dbReference type="Proteomes" id="UP001163850"/>
    </source>
</evidence>
<evidence type="ECO:0000313" key="2">
    <source>
        <dbReference type="EMBL" id="KAJ3980510.1"/>
    </source>
</evidence>
<reference evidence="2" key="1">
    <citation type="submission" date="2022-08" db="EMBL/GenBank/DDBJ databases">
        <authorList>
            <consortium name="DOE Joint Genome Institute"/>
            <person name="Min B."/>
            <person name="Riley R."/>
            <person name="Sierra-Patev S."/>
            <person name="Naranjo-Ortiz M."/>
            <person name="Looney B."/>
            <person name="Konkel Z."/>
            <person name="Slot J.C."/>
            <person name="Sakamoto Y."/>
            <person name="Steenwyk J.L."/>
            <person name="Rokas A."/>
            <person name="Carro J."/>
            <person name="Camarero S."/>
            <person name="Ferreira P."/>
            <person name="Molpeceres G."/>
            <person name="Ruiz-Duenas F.J."/>
            <person name="Serrano A."/>
            <person name="Henrissat B."/>
            <person name="Drula E."/>
            <person name="Hughes K.W."/>
            <person name="Mata J.L."/>
            <person name="Ishikawa N.K."/>
            <person name="Vargas-Isla R."/>
            <person name="Ushijima S."/>
            <person name="Smith C.A."/>
            <person name="Ahrendt S."/>
            <person name="Andreopoulos W."/>
            <person name="He G."/>
            <person name="Labutti K."/>
            <person name="Lipzen A."/>
            <person name="Ng V."/>
            <person name="Sandor L."/>
            <person name="Barry K."/>
            <person name="Martinez A.T."/>
            <person name="Xiao Y."/>
            <person name="Gibbons J.G."/>
            <person name="Terashima K."/>
            <person name="Hibbett D.S."/>
            <person name="Grigoriev I.V."/>
        </authorList>
    </citation>
    <scope>NUCLEOTIDE SEQUENCE</scope>
    <source>
        <strain evidence="2">TFB7829</strain>
    </source>
</reference>
<accession>A0AA38PSL6</accession>
<proteinExistence type="predicted"/>
<feature type="compositionally biased region" description="Polar residues" evidence="1">
    <location>
        <begin position="1"/>
        <end position="20"/>
    </location>
</feature>
<dbReference type="AlphaFoldDB" id="A0AA38PSL6"/>
<gene>
    <name evidence="2" type="ORF">F5890DRAFT_1477675</name>
</gene>
<organism evidence="2 3">
    <name type="scientific">Lentinula detonsa</name>
    <dbReference type="NCBI Taxonomy" id="2804962"/>
    <lineage>
        <taxon>Eukaryota</taxon>
        <taxon>Fungi</taxon>
        <taxon>Dikarya</taxon>
        <taxon>Basidiomycota</taxon>
        <taxon>Agaricomycotina</taxon>
        <taxon>Agaricomycetes</taxon>
        <taxon>Agaricomycetidae</taxon>
        <taxon>Agaricales</taxon>
        <taxon>Marasmiineae</taxon>
        <taxon>Omphalotaceae</taxon>
        <taxon>Lentinula</taxon>
    </lineage>
</organism>
<comment type="caution">
    <text evidence="2">The sequence shown here is derived from an EMBL/GenBank/DDBJ whole genome shotgun (WGS) entry which is preliminary data.</text>
</comment>
<sequence length="110" mass="12126">MPPQQLGSKSKSFKSNSVISDESDDAGVEKEREATPRGMKRKRMIKMITMGGKAPKLDGKRAKVEDDVYVGPTARDGERRFDGPGVAEQLAKITDQNGELVNIIHWSLVL</sequence>
<protein>
    <submittedName>
        <fullName evidence="2">Uncharacterized protein</fullName>
    </submittedName>
</protein>
<evidence type="ECO:0000256" key="1">
    <source>
        <dbReference type="SAM" id="MobiDB-lite"/>
    </source>
</evidence>
<name>A0AA38PSL6_9AGAR</name>
<feature type="region of interest" description="Disordered" evidence="1">
    <location>
        <begin position="1"/>
        <end position="42"/>
    </location>
</feature>
<dbReference type="Proteomes" id="UP001163850">
    <property type="component" value="Unassembled WGS sequence"/>
</dbReference>